<evidence type="ECO:0000313" key="5">
    <source>
        <dbReference type="Proteomes" id="UP000325313"/>
    </source>
</evidence>
<dbReference type="EMBL" id="VDEP01000439">
    <property type="protein sequence ID" value="KAA1082305.1"/>
    <property type="molecule type" value="Genomic_DNA"/>
</dbReference>
<proteinExistence type="predicted"/>
<sequence>MIISLEHSFLCRIPIPQDLRYPNRLPENRTYLRVGKMNRTTPKANNNHVPVHHPRTNSPYPLSPKTISLSCLALFMLEVALVEAMEFSATAGRSAKFANHTPKAGQESSATFLESGTASWSKKPRVENEVRLARGGPSPLAEEQLKNSGDPSKLENLKKLSGIQRFWKKLMRILMAFFKPTKPVKEGQFPKSKIPMKTVPIPGNQKIQLVTIYKGPIFQTQDFIKKDEFNVYRALAHLQYQDQEKHGIVANQIKTYIKENPVQFKKYEILTEDSTRTKKVANQVIDIGGHVYANLKAQENRNVIFSAFSKSQSERLGFSVFTKIPEPHDPNVVKLSGYHYTSIKNERENPRQGLIFENGHYEVFGHSKSAVFVNKVSAEVNHV</sequence>
<dbReference type="AlphaFoldDB" id="A0A5B0MZC9"/>
<feature type="compositionally biased region" description="Polar residues" evidence="1">
    <location>
        <begin position="106"/>
        <end position="120"/>
    </location>
</feature>
<evidence type="ECO:0000256" key="1">
    <source>
        <dbReference type="SAM" id="MobiDB-lite"/>
    </source>
</evidence>
<dbReference type="Proteomes" id="UP000324748">
    <property type="component" value="Unassembled WGS sequence"/>
</dbReference>
<evidence type="ECO:0000313" key="2">
    <source>
        <dbReference type="EMBL" id="KAA1079227.1"/>
    </source>
</evidence>
<dbReference type="OrthoDB" id="10384433at2759"/>
<keyword evidence="4" id="KW-1185">Reference proteome</keyword>
<accession>A0A5B0MZC9</accession>
<feature type="region of interest" description="Disordered" evidence="1">
    <location>
        <begin position="99"/>
        <end position="124"/>
    </location>
</feature>
<organism evidence="3 5">
    <name type="scientific">Puccinia graminis f. sp. tritici</name>
    <dbReference type="NCBI Taxonomy" id="56615"/>
    <lineage>
        <taxon>Eukaryota</taxon>
        <taxon>Fungi</taxon>
        <taxon>Dikarya</taxon>
        <taxon>Basidiomycota</taxon>
        <taxon>Pucciniomycotina</taxon>
        <taxon>Pucciniomycetes</taxon>
        <taxon>Pucciniales</taxon>
        <taxon>Pucciniaceae</taxon>
        <taxon>Puccinia</taxon>
    </lineage>
</organism>
<reference evidence="4 5" key="1">
    <citation type="submission" date="2019-05" db="EMBL/GenBank/DDBJ databases">
        <title>Emergence of the Ug99 lineage of the wheat stem rust pathogen through somatic hybridization.</title>
        <authorList>
            <person name="Li F."/>
            <person name="Upadhyaya N.M."/>
            <person name="Sperschneider J."/>
            <person name="Matny O."/>
            <person name="Nguyen-Phuc H."/>
            <person name="Mago R."/>
            <person name="Raley C."/>
            <person name="Miller M.E."/>
            <person name="Silverstein K.A.T."/>
            <person name="Henningsen E."/>
            <person name="Hirsch C.D."/>
            <person name="Visser B."/>
            <person name="Pretorius Z.A."/>
            <person name="Steffenson B.J."/>
            <person name="Schwessinger B."/>
            <person name="Dodds P.N."/>
            <person name="Figueroa M."/>
        </authorList>
    </citation>
    <scope>NUCLEOTIDE SEQUENCE [LARGE SCALE GENOMIC DNA]</scope>
    <source>
        <strain evidence="2">21-0</strain>
        <strain evidence="3 5">Ug99</strain>
    </source>
</reference>
<feature type="region of interest" description="Disordered" evidence="1">
    <location>
        <begin position="134"/>
        <end position="153"/>
    </location>
</feature>
<name>A0A5B0MZC9_PUCGR</name>
<evidence type="ECO:0000313" key="4">
    <source>
        <dbReference type="Proteomes" id="UP000324748"/>
    </source>
</evidence>
<dbReference type="Proteomes" id="UP000325313">
    <property type="component" value="Unassembled WGS sequence"/>
</dbReference>
<protein>
    <submittedName>
        <fullName evidence="3">Uncharacterized protein</fullName>
    </submittedName>
</protein>
<comment type="caution">
    <text evidence="3">The sequence shown here is derived from an EMBL/GenBank/DDBJ whole genome shotgun (WGS) entry which is preliminary data.</text>
</comment>
<evidence type="ECO:0000313" key="3">
    <source>
        <dbReference type="EMBL" id="KAA1082305.1"/>
    </source>
</evidence>
<gene>
    <name evidence="2" type="ORF">PGT21_004499</name>
    <name evidence="3" type="ORF">PGTUg99_032362</name>
</gene>
<dbReference type="EMBL" id="VSWC01000132">
    <property type="protein sequence ID" value="KAA1079227.1"/>
    <property type="molecule type" value="Genomic_DNA"/>
</dbReference>